<sequence>MNSFLPTYFTIEESCRVKPWPKCELGMHFMKKWEKYNKKLDEVPPSTFCGTKEDWLAEVSRRLKAQATTRTKKKQ</sequence>
<gene>
    <name evidence="1" type="ORF">LPLAT_LOCUS9786</name>
</gene>
<name>A0AAV2NUX2_9HYME</name>
<evidence type="ECO:0000313" key="2">
    <source>
        <dbReference type="Proteomes" id="UP001497644"/>
    </source>
</evidence>
<keyword evidence="2" id="KW-1185">Reference proteome</keyword>
<organism evidence="1 2">
    <name type="scientific">Lasius platythorax</name>
    <dbReference type="NCBI Taxonomy" id="488582"/>
    <lineage>
        <taxon>Eukaryota</taxon>
        <taxon>Metazoa</taxon>
        <taxon>Ecdysozoa</taxon>
        <taxon>Arthropoda</taxon>
        <taxon>Hexapoda</taxon>
        <taxon>Insecta</taxon>
        <taxon>Pterygota</taxon>
        <taxon>Neoptera</taxon>
        <taxon>Endopterygota</taxon>
        <taxon>Hymenoptera</taxon>
        <taxon>Apocrita</taxon>
        <taxon>Aculeata</taxon>
        <taxon>Formicoidea</taxon>
        <taxon>Formicidae</taxon>
        <taxon>Formicinae</taxon>
        <taxon>Lasius</taxon>
        <taxon>Lasius</taxon>
    </lineage>
</organism>
<dbReference type="AlphaFoldDB" id="A0AAV2NUX2"/>
<evidence type="ECO:0000313" key="1">
    <source>
        <dbReference type="EMBL" id="CAL1684083.1"/>
    </source>
</evidence>
<dbReference type="Proteomes" id="UP001497644">
    <property type="component" value="Chromosome 5"/>
</dbReference>
<dbReference type="EMBL" id="OZ034828">
    <property type="protein sequence ID" value="CAL1684083.1"/>
    <property type="molecule type" value="Genomic_DNA"/>
</dbReference>
<proteinExistence type="predicted"/>
<protein>
    <submittedName>
        <fullName evidence="1">Uncharacterized protein</fullName>
    </submittedName>
</protein>
<accession>A0AAV2NUX2</accession>
<reference evidence="1" key="1">
    <citation type="submission" date="2024-04" db="EMBL/GenBank/DDBJ databases">
        <authorList>
            <consortium name="Molecular Ecology Group"/>
        </authorList>
    </citation>
    <scope>NUCLEOTIDE SEQUENCE</scope>
</reference>